<gene>
    <name evidence="2" type="ORF">K0M31_006991</name>
</gene>
<reference evidence="2" key="1">
    <citation type="submission" date="2021-10" db="EMBL/GenBank/DDBJ databases">
        <title>Melipona bicolor Genome sequencing and assembly.</title>
        <authorList>
            <person name="Araujo N.S."/>
            <person name="Arias M.C."/>
        </authorList>
    </citation>
    <scope>NUCLEOTIDE SEQUENCE</scope>
    <source>
        <strain evidence="2">USP_2M_L1-L4_2017</strain>
        <tissue evidence="2">Whole body</tissue>
    </source>
</reference>
<name>A0AA40FRS4_9HYME</name>
<evidence type="ECO:0000313" key="2">
    <source>
        <dbReference type="EMBL" id="KAK1123963.1"/>
    </source>
</evidence>
<sequence length="168" mass="18717">MEDQSGPERRTSGVVGSSPRQERLASVSFGRNTDRLSKRHEATAKTNLKCLLTKQSELAALPAHEETGAFAVYSSLWLLSSTVPRYHYSCPIPLFSTHPKVQPPVSPEDSARKHRVTAMFSRSFPTFCSSPLCVPLLDLAARLALKGRIDLSFVNKDTSLNKRLYNER</sequence>
<evidence type="ECO:0000313" key="3">
    <source>
        <dbReference type="Proteomes" id="UP001177670"/>
    </source>
</evidence>
<feature type="compositionally biased region" description="Basic and acidic residues" evidence="1">
    <location>
        <begin position="1"/>
        <end position="11"/>
    </location>
</feature>
<dbReference type="Proteomes" id="UP001177670">
    <property type="component" value="Unassembled WGS sequence"/>
</dbReference>
<keyword evidence="3" id="KW-1185">Reference proteome</keyword>
<organism evidence="2 3">
    <name type="scientific">Melipona bicolor</name>
    <dbReference type="NCBI Taxonomy" id="60889"/>
    <lineage>
        <taxon>Eukaryota</taxon>
        <taxon>Metazoa</taxon>
        <taxon>Ecdysozoa</taxon>
        <taxon>Arthropoda</taxon>
        <taxon>Hexapoda</taxon>
        <taxon>Insecta</taxon>
        <taxon>Pterygota</taxon>
        <taxon>Neoptera</taxon>
        <taxon>Endopterygota</taxon>
        <taxon>Hymenoptera</taxon>
        <taxon>Apocrita</taxon>
        <taxon>Aculeata</taxon>
        <taxon>Apoidea</taxon>
        <taxon>Anthophila</taxon>
        <taxon>Apidae</taxon>
        <taxon>Melipona</taxon>
    </lineage>
</organism>
<accession>A0AA40FRS4</accession>
<protein>
    <submittedName>
        <fullName evidence="2">Uncharacterized protein</fullName>
    </submittedName>
</protein>
<evidence type="ECO:0000256" key="1">
    <source>
        <dbReference type="SAM" id="MobiDB-lite"/>
    </source>
</evidence>
<feature type="region of interest" description="Disordered" evidence="1">
    <location>
        <begin position="1"/>
        <end position="27"/>
    </location>
</feature>
<dbReference type="AlphaFoldDB" id="A0AA40FRS4"/>
<dbReference type="EMBL" id="JAHYIQ010000019">
    <property type="protein sequence ID" value="KAK1123963.1"/>
    <property type="molecule type" value="Genomic_DNA"/>
</dbReference>
<comment type="caution">
    <text evidence="2">The sequence shown here is derived from an EMBL/GenBank/DDBJ whole genome shotgun (WGS) entry which is preliminary data.</text>
</comment>
<proteinExistence type="predicted"/>